<organism evidence="2 3">
    <name type="scientific">Mariniradius sediminis</name>
    <dbReference type="NCBI Taxonomy" id="2909237"/>
    <lineage>
        <taxon>Bacteria</taxon>
        <taxon>Pseudomonadati</taxon>
        <taxon>Bacteroidota</taxon>
        <taxon>Cytophagia</taxon>
        <taxon>Cytophagales</taxon>
        <taxon>Cyclobacteriaceae</taxon>
        <taxon>Mariniradius</taxon>
    </lineage>
</organism>
<proteinExistence type="predicted"/>
<dbReference type="EMBL" id="JAKEVZ010000007">
    <property type="protein sequence ID" value="MCF1751471.1"/>
    <property type="molecule type" value="Genomic_DNA"/>
</dbReference>
<evidence type="ECO:0000313" key="3">
    <source>
        <dbReference type="Proteomes" id="UP001201449"/>
    </source>
</evidence>
<comment type="caution">
    <text evidence="2">The sequence shown here is derived from an EMBL/GenBank/DDBJ whole genome shotgun (WGS) entry which is preliminary data.</text>
</comment>
<dbReference type="RefSeq" id="WP_234861458.1">
    <property type="nucleotide sequence ID" value="NZ_JAKEVZ010000007.1"/>
</dbReference>
<keyword evidence="3" id="KW-1185">Reference proteome</keyword>
<keyword evidence="1" id="KW-0732">Signal</keyword>
<feature type="chain" id="PRO_5045566154" description="Outer membrane protein beta-barrel domain-containing protein" evidence="1">
    <location>
        <begin position="20"/>
        <end position="266"/>
    </location>
</feature>
<reference evidence="2 3" key="1">
    <citation type="submission" date="2022-01" db="EMBL/GenBank/DDBJ databases">
        <title>Mariniradius saccharolyticus sp. nov., isolated from sediment of a river.</title>
        <authorList>
            <person name="Liu H."/>
        </authorList>
    </citation>
    <scope>NUCLEOTIDE SEQUENCE [LARGE SCALE GENOMIC DNA]</scope>
    <source>
        <strain evidence="2 3">RY-2</strain>
    </source>
</reference>
<dbReference type="Proteomes" id="UP001201449">
    <property type="component" value="Unassembled WGS sequence"/>
</dbReference>
<sequence length="266" mass="30047">MKLTTTTLLMFLTASLGIARGLSIADTTDQESKHFRIFGTDVTISKNAEGNSVWEFTDIEKESDKSKNFKKYPKSDGGLTFDIGINQWVDTDPAPAVKPWGSWNPAINAFHSYYPSKNFFLKTTLGVSWYNFKFEDRNLQALRDADGVYFEEHPSQTGIRSKISASYANLTLVPTIRTSSKNFRFGIGGYAGMRLGGRGKFVYRDPNGNRAKEFQMGNMFANDFRYGLRSEIGIGEVDFYINYDLNEFFQQNKGPRVNALSFGIII</sequence>
<accession>A0ABS9BV18</accession>
<evidence type="ECO:0008006" key="4">
    <source>
        <dbReference type="Google" id="ProtNLM"/>
    </source>
</evidence>
<feature type="signal peptide" evidence="1">
    <location>
        <begin position="1"/>
        <end position="19"/>
    </location>
</feature>
<protein>
    <recommendedName>
        <fullName evidence="4">Outer membrane protein beta-barrel domain-containing protein</fullName>
    </recommendedName>
</protein>
<gene>
    <name evidence="2" type="ORF">L0U89_10355</name>
</gene>
<name>A0ABS9BV18_9BACT</name>
<evidence type="ECO:0000256" key="1">
    <source>
        <dbReference type="SAM" id="SignalP"/>
    </source>
</evidence>
<evidence type="ECO:0000313" key="2">
    <source>
        <dbReference type="EMBL" id="MCF1751471.1"/>
    </source>
</evidence>